<gene>
    <name evidence="1" type="ORF">QFC21_003341</name>
</gene>
<keyword evidence="2" id="KW-1185">Reference proteome</keyword>
<sequence>MFQQQVAPALPLRPQSFQLPAAAVSDTSQSSLVSPSPRLPPRNSDGRVHVWPASPPPAVSQGPETTGLNSSPAQPVIHLSRISERYANDEIPRLDHGQPQELAKEPQGRNVDALQRAFEETQNDDSAGGIPAEQFTITTNPVDPMVRLNQVTKPQYFSDLPLPTLSSTALVGFLVVLAHAGASFLSLLFASGAVYYLWADGQRREAKRRRDPEDDRDKVKGKLAPHTAMSEESAEWLNHIMKALFPVITTDVLTPFIDLLEDVMLSQVPPLVWFENLSKAPSAPAQKKKGILSSIGLQDRTPLTHSPTHVSSASGHKRSRSSDSQQYNDRDQRIYEVQERRKRDKILRTVGGRRGQGMGAFAARPESTGETALRPDGASGELQAGGVMPEATSVRGDENDVEEGDEGQYVNLAVDFSYDGRKNRKGYDLHFLIYMGMGVKGLGGMEVPIWVTMLKITGTIHIRLLLSPDAPFVRNATISMPNIPEFDFAAKPIKEYAPDVIGLPLVKPYIAKSIREVCDNFVRPNSYTLDVDRLLLGQEAALRTQSIGVLHVRVHSAEGLKQSDTVGSSDPYCVASFAKYGRPLWSTRTILNTLNPRWEEDAFILVPAEAIESGERLRLIVFDSDRFSNDDALGMVSEDLADLLSSTQQEQSADQEMLHRTDMLEPHRRGMTAKGSLTWSYAFYPIWKLPQNSKKEENIAKAEWDNEKHSEADIGTGRTGRTQEPGLIYQFLERFKPEPLEWENERKKRRLASVAWLTGERSREAMEATQKPSLDRRSGVLLFQIHQGIDIELERTGGTFTSALKRQRGAGVAGGPPALADTIDAGAWEAEKLPSAYVEVILNGKLIYRTRTKQLSPQPYWNARAERFVRDFSVARMVFVVRNEKNREHDPVLGIVAFDLAAMFDRASQVTRTMPIVGGLGHGLLHISLLFKPLDVKLPQNISGFEVATIKMKRLIINPGASTLPEKPCVEICSDVDGITFDYEEILLEDRSSQVVLPGRSRGHTSYDQSSSSTVCDFNVGCQRKRILAVEYRHSCSLIIRVYNKKSKFKTLTYGLALLRLANIADNSEVERTLPIYRTDDVNAAAEAEYRRLDTLRQDGEFDDSGVPTVTVRFTLYTGISRAHKKLTKKDDRLRRVYQAWELAQDLGVYNDFATAREHGKQVISIVNGTRSNDADAGAAPVTALTALSDDVGEESDDTDTSDSDQHSIRTDDSGISDVSGNNKPHRQDSPLSDDGKSFKSKHSSYRKWREESKALHRANAGIMQNQLMRTFRFTKDKVQAGLSSGKSRAKGKHRAHGDLTDQVEQEGISQF</sequence>
<reference evidence="1" key="1">
    <citation type="submission" date="2023-04" db="EMBL/GenBank/DDBJ databases">
        <title>Draft Genome sequencing of Naganishia species isolated from polar environments using Oxford Nanopore Technology.</title>
        <authorList>
            <person name="Leo P."/>
            <person name="Venkateswaran K."/>
        </authorList>
    </citation>
    <scope>NUCLEOTIDE SEQUENCE</scope>
    <source>
        <strain evidence="1">MNA-CCFEE 5423</strain>
    </source>
</reference>
<organism evidence="1 2">
    <name type="scientific">Naganishia friedmannii</name>
    <dbReference type="NCBI Taxonomy" id="89922"/>
    <lineage>
        <taxon>Eukaryota</taxon>
        <taxon>Fungi</taxon>
        <taxon>Dikarya</taxon>
        <taxon>Basidiomycota</taxon>
        <taxon>Agaricomycotina</taxon>
        <taxon>Tremellomycetes</taxon>
        <taxon>Filobasidiales</taxon>
        <taxon>Filobasidiaceae</taxon>
        <taxon>Naganishia</taxon>
    </lineage>
</organism>
<name>A0ACC2VP00_9TREE</name>
<accession>A0ACC2VP00</accession>
<evidence type="ECO:0000313" key="1">
    <source>
        <dbReference type="EMBL" id="KAJ9101123.1"/>
    </source>
</evidence>
<evidence type="ECO:0000313" key="2">
    <source>
        <dbReference type="Proteomes" id="UP001227268"/>
    </source>
</evidence>
<dbReference type="Proteomes" id="UP001227268">
    <property type="component" value="Unassembled WGS sequence"/>
</dbReference>
<comment type="caution">
    <text evidence="1">The sequence shown here is derived from an EMBL/GenBank/DDBJ whole genome shotgun (WGS) entry which is preliminary data.</text>
</comment>
<proteinExistence type="predicted"/>
<protein>
    <submittedName>
        <fullName evidence="1">Uncharacterized protein</fullName>
    </submittedName>
</protein>
<dbReference type="EMBL" id="JASBWT010000010">
    <property type="protein sequence ID" value="KAJ9101123.1"/>
    <property type="molecule type" value="Genomic_DNA"/>
</dbReference>